<accession>A0A2U8UNG7</accession>
<proteinExistence type="predicted"/>
<dbReference type="KEGG" id="vg:55608312"/>
<evidence type="ECO:0000313" key="3">
    <source>
        <dbReference type="Proteomes" id="UP000247075"/>
    </source>
</evidence>
<keyword evidence="3" id="KW-1185">Reference proteome</keyword>
<sequence length="65" mass="6732">MTPYLKDLAERVAATFIVTFLSVFVITDISTARDAAIAGGAAAAKLLIGLLAKKFGDPDSAGFTK</sequence>
<dbReference type="GeneID" id="55608312"/>
<protein>
    <submittedName>
        <fullName evidence="2">Holin</fullName>
    </submittedName>
</protein>
<keyword evidence="1" id="KW-1133">Transmembrane helix</keyword>
<keyword evidence="1" id="KW-0472">Membrane</keyword>
<feature type="transmembrane region" description="Helical" evidence="1">
    <location>
        <begin position="12"/>
        <end position="29"/>
    </location>
</feature>
<feature type="transmembrane region" description="Helical" evidence="1">
    <location>
        <begin position="35"/>
        <end position="52"/>
    </location>
</feature>
<dbReference type="Proteomes" id="UP000247075">
    <property type="component" value="Segment"/>
</dbReference>
<name>A0A2U8UNG7_9CAUD</name>
<keyword evidence="1" id="KW-0812">Transmembrane</keyword>
<evidence type="ECO:0000313" key="2">
    <source>
        <dbReference type="EMBL" id="AWN05130.1"/>
    </source>
</evidence>
<evidence type="ECO:0000256" key="1">
    <source>
        <dbReference type="SAM" id="Phobius"/>
    </source>
</evidence>
<gene>
    <name evidence="2" type="primary">49</name>
    <name evidence="2" type="ORF">SEA_FLOWERPOWER_49</name>
</gene>
<dbReference type="EMBL" id="MH155868">
    <property type="protein sequence ID" value="AWN05130.1"/>
    <property type="molecule type" value="Genomic_DNA"/>
</dbReference>
<dbReference type="RefSeq" id="YP_009838085.1">
    <property type="nucleotide sequence ID" value="NC_048706.1"/>
</dbReference>
<reference evidence="2 3" key="1">
    <citation type="submission" date="2018-04" db="EMBL/GenBank/DDBJ databases">
        <authorList>
            <person name="Richter O.R."/>
            <person name="Sprando J."/>
            <person name="Abi J.R."/>
            <person name="Abidin Z.U."/>
            <person name="Aboumatar N."/>
            <person name="Aguilar F.A."/>
            <person name="Ahmed M."/>
            <person name="Aklilu M."/>
            <person name="Ali S.Z."/>
            <person name="Araia S."/>
            <person name="Asbury H."/>
            <person name="Atkinson A.N."/>
            <person name="Azam A.M."/>
            <person name="Bell J.L."/>
            <person name="Bhagat S."/>
            <person name="Bhatti J.A."/>
            <person name="Bhavsar J."/>
            <person name="Blocker D."/>
            <person name="Bonhomme B."/>
            <person name="Buker C.Y."/>
            <person name="Burnett T.D."/>
            <person name="Campbell R.L."/>
            <person name="Campbell S.M."/>
            <person name="Carinugan C.L."/>
            <person name="Chan P.R."/>
            <person name="Chen S."/>
            <person name="Dahne M."/>
            <person name="Dang V.Q."/>
            <person name="Ding J.R."/>
            <person name="Dunn G.L."/>
            <person name="Flores O.S."/>
            <person name="Frank D.N."/>
            <person name="Gonzalez N."/>
            <person name="Goryunova E."/>
            <person name="Hoang T."/>
            <person name="Hollenhorst D."/>
            <person name="Hora A.B."/>
            <person name="Hutchison A.S."/>
            <person name="Huynh A."/>
            <person name="Jani A."/>
            <person name="Jawed T."/>
            <person name="Jeffries M.J."/>
            <person name="Jian G.M."/>
            <person name="Joshi C."/>
            <person name="Kallab S."/>
            <person name="Kang L."/>
            <person name="Khan A."/>
            <person name="Klontz C.M."/>
            <person name="Koert M."/>
            <person name="Lagasca A."/>
            <person name="Lakhani A."/>
            <person name="Larsen A."/>
            <person name="Le A."/>
            <person name="Lee D.Y."/>
            <person name="Lembirik S."/>
            <person name="Lenus S."/>
            <person name="Lesniewski A.M."/>
            <person name="Lu W."/>
            <person name="Mamarakhimova Z."/>
            <person name="Mason S."/>
            <person name="Mathew L.K."/>
            <person name="Mattson C.L."/>
            <person name="Mian U.H."/>
            <person name="Morcos G.S."/>
            <person name="Muhler C.W."/>
            <person name="Naeem N.-U.-A."/>
            <person name="Namagiri S."/>
            <person name="Nassehi T."/>
            <person name="Nazarian M."/>
            <person name="Neal R.A."/>
            <person name="Negash K."/>
            <person name="Ngaleu B.J."/>
            <person name="Nguyen B.T."/>
            <person name="Nguyen K.V."/>
            <person name="Odili J.C."/>
            <person name="Ogletree A."/>
            <person name="Okojie E."/>
            <person name="Olajide T.E."/>
            <person name="Onwukwe C.S."/>
            <person name="Ozako O."/>
            <person name="Pakala M."/>
            <person name="Patel P."/>
            <person name="Patel H.J."/>
            <person name="Patel R."/>
            <person name="Paudel H."/>
            <person name="Pikounis A.J."/>
            <person name="Qazi M.A."/>
            <person name="Quiroz J.N."/>
            <person name="Ramachandran P.N."/>
            <person name="Rashford R.L."/>
            <person name="Rivera J."/>
            <person name="Romero F.D."/>
            <person name="Saba P.A."/>
            <person name="Sabu R.L."/>
            <person name="Saeed O.S."/>
            <person name="Saraf S."/>
            <person name="Scarano A.L."/>
            <person name="Sciandra C."/>
            <person name="Shakarov P."/>
            <person name="Sharma A."/>
            <person name="Singh K."/>
            <person name="Singh S."/>
            <person name="Spindler S.E."/>
            <person name="Szymanik K.H."/>
            <person name="Tahir M."/>
            <person name="Tchuinte L.U."/>
            <person name="Thakkar V."/>
            <person name="Tombo Z.B."/>
            <person name="Touma A."/>
            <person name="Tran J.N."/>
            <person name="Tran N."/>
            <person name="Truong D.H."/>
            <person name="Turner M.D."/>
            <person name="Vidmar M."/>
            <person name="Vuong K."/>
            <person name="Wilson B."/>
            <person name="Xie C.L."/>
            <person name="Yasinova A.G."/>
            <person name="Yu A.M."/>
            <person name="Zolnerowich N."/>
            <person name="Cortez R."/>
            <person name="Greis H.L."/>
            <person name="Lee M."/>
            <person name="Mantzavinos A."/>
            <person name="Mohamed I.R."/>
            <person name="Patel P."/>
            <person name="Puglisi K.M."/>
            <person name="Bhattacharya M."/>
            <person name="Correa-Mendez M."/>
            <person name="Fabian M."/>
            <person name="Reger N."/>
            <person name="Tran K."/>
            <person name="Erill I."/>
            <person name="Caruso S.M."/>
            <person name="Garlena R.A."/>
            <person name="Russell D.A."/>
            <person name="Pope W.H."/>
            <person name="Jacobs-Sera D."/>
            <person name="Hatfull G.F."/>
        </authorList>
    </citation>
    <scope>NUCLEOTIDE SEQUENCE [LARGE SCALE GENOMIC DNA]</scope>
</reference>
<organism evidence="2 3">
    <name type="scientific">Streptomyces phage FlowerPower</name>
    <dbReference type="NCBI Taxonomy" id="2182408"/>
    <lineage>
        <taxon>Viruses</taxon>
        <taxon>Duplodnaviria</taxon>
        <taxon>Heunggongvirae</taxon>
        <taxon>Uroviricota</taxon>
        <taxon>Caudoviricetes</taxon>
        <taxon>Beephvirinae</taxon>
        <taxon>Flowerpowervirus</taxon>
        <taxon>Flowerpowervirus flowerpower</taxon>
    </lineage>
</organism>